<dbReference type="PIRSF" id="PIRSF003095">
    <property type="entry name" value="Trigger_factor"/>
    <property type="match status" value="1"/>
</dbReference>
<dbReference type="Proteomes" id="UP000198851">
    <property type="component" value="Unassembled WGS sequence"/>
</dbReference>
<dbReference type="Pfam" id="PF05697">
    <property type="entry name" value="Trigger_N"/>
    <property type="match status" value="1"/>
</dbReference>
<evidence type="ECO:0000256" key="9">
    <source>
        <dbReference type="ARBA" id="ARBA00023306"/>
    </source>
</evidence>
<organism evidence="16 17">
    <name type="scientific">Shimia haliotis</name>
    <dbReference type="NCBI Taxonomy" id="1280847"/>
    <lineage>
        <taxon>Bacteria</taxon>
        <taxon>Pseudomonadati</taxon>
        <taxon>Pseudomonadota</taxon>
        <taxon>Alphaproteobacteria</taxon>
        <taxon>Rhodobacterales</taxon>
        <taxon>Roseobacteraceae</taxon>
    </lineage>
</organism>
<dbReference type="SUPFAM" id="SSF102735">
    <property type="entry name" value="Trigger factor ribosome-binding domain"/>
    <property type="match status" value="1"/>
</dbReference>
<gene>
    <name evidence="12" type="primary">tig</name>
    <name evidence="16" type="ORF">SAMN04488036_101985</name>
</gene>
<dbReference type="Gene3D" id="3.30.70.1050">
    <property type="entry name" value="Trigger factor ribosome-binding domain"/>
    <property type="match status" value="1"/>
</dbReference>
<dbReference type="NCBIfam" id="TIGR00115">
    <property type="entry name" value="tig"/>
    <property type="match status" value="1"/>
</dbReference>
<dbReference type="InterPro" id="IPR027304">
    <property type="entry name" value="Trigger_fact/SurA_dom_sf"/>
</dbReference>
<dbReference type="GO" id="GO:0015031">
    <property type="term" value="P:protein transport"/>
    <property type="evidence" value="ECO:0007669"/>
    <property type="project" value="UniProtKB-UniRule"/>
</dbReference>
<evidence type="ECO:0000313" key="16">
    <source>
        <dbReference type="EMBL" id="SFK67084.1"/>
    </source>
</evidence>
<evidence type="ECO:0000259" key="15">
    <source>
        <dbReference type="PROSITE" id="PS50059"/>
    </source>
</evidence>
<dbReference type="PROSITE" id="PS50059">
    <property type="entry name" value="FKBP_PPIASE"/>
    <property type="match status" value="1"/>
</dbReference>
<dbReference type="SUPFAM" id="SSF109998">
    <property type="entry name" value="Triger factor/SurA peptide-binding domain-like"/>
    <property type="match status" value="1"/>
</dbReference>
<dbReference type="Pfam" id="PF00254">
    <property type="entry name" value="FKBP_C"/>
    <property type="match status" value="1"/>
</dbReference>
<dbReference type="Gene3D" id="1.10.3120.10">
    <property type="entry name" value="Trigger factor, C-terminal domain"/>
    <property type="match status" value="1"/>
</dbReference>
<comment type="similarity">
    <text evidence="2 12 14">Belongs to the FKBP-type PPIase family. Tig subfamily.</text>
</comment>
<dbReference type="InterPro" id="IPR008881">
    <property type="entry name" value="Trigger_fac_ribosome-bd_bac"/>
</dbReference>
<evidence type="ECO:0000313" key="17">
    <source>
        <dbReference type="Proteomes" id="UP000198851"/>
    </source>
</evidence>
<name>A0A1I4BE58_9RHOB</name>
<keyword evidence="8 12" id="KW-0413">Isomerase</keyword>
<reference evidence="17" key="1">
    <citation type="submission" date="2016-10" db="EMBL/GenBank/DDBJ databases">
        <authorList>
            <person name="Varghese N."/>
            <person name="Submissions S."/>
        </authorList>
    </citation>
    <scope>NUCLEOTIDE SEQUENCE [LARGE SCALE GENOMIC DNA]</scope>
    <source>
        <strain evidence="17">DSM 28453</strain>
    </source>
</reference>
<dbReference type="InterPro" id="IPR046357">
    <property type="entry name" value="PPIase_dom_sf"/>
</dbReference>
<dbReference type="GO" id="GO:0003755">
    <property type="term" value="F:peptidyl-prolyl cis-trans isomerase activity"/>
    <property type="evidence" value="ECO:0007669"/>
    <property type="project" value="UniProtKB-UniRule"/>
</dbReference>
<dbReference type="HAMAP" id="MF_00303">
    <property type="entry name" value="Trigger_factor_Tig"/>
    <property type="match status" value="1"/>
</dbReference>
<evidence type="ECO:0000256" key="10">
    <source>
        <dbReference type="ARBA" id="ARBA00024849"/>
    </source>
</evidence>
<dbReference type="STRING" id="1280847.SAMN04488036_101985"/>
<dbReference type="EC" id="5.2.1.8" evidence="3 12"/>
<evidence type="ECO:0000256" key="1">
    <source>
        <dbReference type="ARBA" id="ARBA00000971"/>
    </source>
</evidence>
<keyword evidence="9 12" id="KW-0131">Cell cycle</keyword>
<evidence type="ECO:0000256" key="14">
    <source>
        <dbReference type="RuleBase" id="RU003914"/>
    </source>
</evidence>
<sequence length="461" mass="51156">MTVRGVSPAHRYLWGILMQVTETLNEGLKRGYNIVVTAAELDDKVKEKLVEAQPEIEMKGFRKGKVPMPILRKQFGERLLGEAMQEAVDGAMNKHFEDSGDRPALQPKVEMKNGEEWKPGSDVEVEMSYEALPEIPEVELKGIKLEKLVVKADDAAVDEALANLAETAQDFKARRKGSKAKDGDQVVMDFVGRIDGEAFDGGAGEDFPLVLGSGQFIPGFEEQLVGVKAEEEKDVTVNFPEEYGAENLAGKEAVFSCTIKEVKEPVAAEINDELAQKFGAEDLAGLKGQVSERLEAEYAGAARAVTKRALLDELDKLVSFDLPPSLVEAEAGQIAHQLWHEENPEVEGHDHPEIEPTDEHNTLAERRVRLGLLLAELGQKAEVEVTDAEMTQAIMNQARQYPGQERQFFEFVQQNAQMQQQLRAPIFEDKVVDYVLELAEVSEKEVDKDALEKAVESLDDE</sequence>
<evidence type="ECO:0000256" key="8">
    <source>
        <dbReference type="ARBA" id="ARBA00023235"/>
    </source>
</evidence>
<evidence type="ECO:0000256" key="11">
    <source>
        <dbReference type="ARBA" id="ARBA00029986"/>
    </source>
</evidence>
<evidence type="ECO:0000256" key="4">
    <source>
        <dbReference type="ARBA" id="ARBA00016902"/>
    </source>
</evidence>
<dbReference type="InterPro" id="IPR008880">
    <property type="entry name" value="Trigger_fac_C"/>
</dbReference>
<comment type="domain">
    <text evidence="12">Consists of 3 domains; the N-terminus binds the ribosome, the middle domain has PPIase activity, while the C-terminus has intrinsic chaperone activity on its own.</text>
</comment>
<evidence type="ECO:0000256" key="12">
    <source>
        <dbReference type="HAMAP-Rule" id="MF_00303"/>
    </source>
</evidence>
<dbReference type="InterPro" id="IPR005215">
    <property type="entry name" value="Trig_fac"/>
</dbReference>
<dbReference type="EMBL" id="FOSZ01000001">
    <property type="protein sequence ID" value="SFK67084.1"/>
    <property type="molecule type" value="Genomic_DNA"/>
</dbReference>
<dbReference type="SUPFAM" id="SSF54534">
    <property type="entry name" value="FKBP-like"/>
    <property type="match status" value="1"/>
</dbReference>
<dbReference type="InterPro" id="IPR001179">
    <property type="entry name" value="PPIase_FKBP_dom"/>
</dbReference>
<evidence type="ECO:0000256" key="2">
    <source>
        <dbReference type="ARBA" id="ARBA00005464"/>
    </source>
</evidence>
<feature type="domain" description="PPIase FKBP-type" evidence="15">
    <location>
        <begin position="183"/>
        <end position="251"/>
    </location>
</feature>
<keyword evidence="12" id="KW-0963">Cytoplasm</keyword>
<accession>A0A1I4BE58</accession>
<dbReference type="FunFam" id="3.10.50.40:FF:000001">
    <property type="entry name" value="Trigger factor"/>
    <property type="match status" value="1"/>
</dbReference>
<protein>
    <recommendedName>
        <fullName evidence="4 12">Trigger factor</fullName>
        <shortName evidence="12">TF</shortName>
        <ecNumber evidence="3 12">5.2.1.8</ecNumber>
    </recommendedName>
    <alternativeName>
        <fullName evidence="11 12">PPIase</fullName>
    </alternativeName>
</protein>
<dbReference type="GO" id="GO:0006457">
    <property type="term" value="P:protein folding"/>
    <property type="evidence" value="ECO:0007669"/>
    <property type="project" value="UniProtKB-UniRule"/>
</dbReference>
<keyword evidence="6 12" id="KW-0697">Rotamase</keyword>
<dbReference type="GO" id="GO:0051301">
    <property type="term" value="P:cell division"/>
    <property type="evidence" value="ECO:0007669"/>
    <property type="project" value="UniProtKB-KW"/>
</dbReference>
<comment type="subcellular location">
    <subcellularLocation>
        <location evidence="12">Cytoplasm</location>
    </subcellularLocation>
    <text evidence="12">About half TF is bound to the ribosome near the polypeptide exit tunnel while the other half is free in the cytoplasm.</text>
</comment>
<evidence type="ECO:0000256" key="3">
    <source>
        <dbReference type="ARBA" id="ARBA00013194"/>
    </source>
</evidence>
<keyword evidence="5 12" id="KW-0132">Cell division</keyword>
<evidence type="ECO:0000256" key="6">
    <source>
        <dbReference type="ARBA" id="ARBA00023110"/>
    </source>
</evidence>
<keyword evidence="7 12" id="KW-0143">Chaperone</keyword>
<dbReference type="Pfam" id="PF05698">
    <property type="entry name" value="Trigger_C"/>
    <property type="match status" value="1"/>
</dbReference>
<proteinExistence type="inferred from homology"/>
<comment type="function">
    <text evidence="10 12">Involved in protein export. Acts as a chaperone by maintaining the newly synthesized protein in an open conformation. Functions as a peptidyl-prolyl cis-trans isomerase.</text>
</comment>
<dbReference type="InterPro" id="IPR037041">
    <property type="entry name" value="Trigger_fac_C_sf"/>
</dbReference>
<dbReference type="InterPro" id="IPR036611">
    <property type="entry name" value="Trigger_fac_ribosome-bd_sf"/>
</dbReference>
<dbReference type="Gene3D" id="3.10.50.40">
    <property type="match status" value="1"/>
</dbReference>
<evidence type="ECO:0000256" key="5">
    <source>
        <dbReference type="ARBA" id="ARBA00022618"/>
    </source>
</evidence>
<dbReference type="GO" id="GO:0005737">
    <property type="term" value="C:cytoplasm"/>
    <property type="evidence" value="ECO:0007669"/>
    <property type="project" value="UniProtKB-SubCell"/>
</dbReference>
<keyword evidence="17" id="KW-1185">Reference proteome</keyword>
<comment type="catalytic activity">
    <reaction evidence="1 12 13">
        <text>[protein]-peptidylproline (omega=180) = [protein]-peptidylproline (omega=0)</text>
        <dbReference type="Rhea" id="RHEA:16237"/>
        <dbReference type="Rhea" id="RHEA-COMP:10747"/>
        <dbReference type="Rhea" id="RHEA-COMP:10748"/>
        <dbReference type="ChEBI" id="CHEBI:83833"/>
        <dbReference type="ChEBI" id="CHEBI:83834"/>
        <dbReference type="EC" id="5.2.1.8"/>
    </reaction>
</comment>
<evidence type="ECO:0000256" key="13">
    <source>
        <dbReference type="PROSITE-ProRule" id="PRU00277"/>
    </source>
</evidence>
<evidence type="ECO:0000256" key="7">
    <source>
        <dbReference type="ARBA" id="ARBA00023186"/>
    </source>
</evidence>
<dbReference type="AlphaFoldDB" id="A0A1I4BE58"/>